<dbReference type="AlphaFoldDB" id="A0A067PUH1"/>
<evidence type="ECO:0000313" key="2">
    <source>
        <dbReference type="Proteomes" id="UP000027265"/>
    </source>
</evidence>
<protein>
    <submittedName>
        <fullName evidence="1">Uncharacterized protein</fullName>
    </submittedName>
</protein>
<dbReference type="HOGENOM" id="CLU_087375_0_0_1"/>
<dbReference type="OrthoDB" id="2687121at2759"/>
<gene>
    <name evidence="1" type="ORF">JAAARDRAFT_136189</name>
</gene>
<organism evidence="1 2">
    <name type="scientific">Jaapia argillacea MUCL 33604</name>
    <dbReference type="NCBI Taxonomy" id="933084"/>
    <lineage>
        <taxon>Eukaryota</taxon>
        <taxon>Fungi</taxon>
        <taxon>Dikarya</taxon>
        <taxon>Basidiomycota</taxon>
        <taxon>Agaricomycotina</taxon>
        <taxon>Agaricomycetes</taxon>
        <taxon>Agaricomycetidae</taxon>
        <taxon>Jaapiales</taxon>
        <taxon>Jaapiaceae</taxon>
        <taxon>Jaapia</taxon>
    </lineage>
</organism>
<sequence>MNLVSEKYFSWSIVANLVSAHLKATWRSPVYAFFKPKVTIEYHNGHLCHFFPCTACKCKNPLKGTHAITCFGAEEVEAAMKGQKATTHNGSIFAVFAWQGQQPVTVSHCTHTNAEVRAHFVKWLTESNRPANIVSDREFHKLMTTGRPSLSLPSLTTISQDIHLSFEKCHNCIKQLLNVSPAIFFHLHPTYRTL</sequence>
<evidence type="ECO:0000313" key="1">
    <source>
        <dbReference type="EMBL" id="KDQ53981.1"/>
    </source>
</evidence>
<dbReference type="EMBL" id="KL197731">
    <property type="protein sequence ID" value="KDQ53981.1"/>
    <property type="molecule type" value="Genomic_DNA"/>
</dbReference>
<dbReference type="Proteomes" id="UP000027265">
    <property type="component" value="Unassembled WGS sequence"/>
</dbReference>
<keyword evidence="2" id="KW-1185">Reference proteome</keyword>
<dbReference type="SUPFAM" id="SSF140996">
    <property type="entry name" value="Hermes dimerisation domain"/>
    <property type="match status" value="1"/>
</dbReference>
<name>A0A067PUH1_9AGAM</name>
<proteinExistence type="predicted"/>
<dbReference type="InParanoid" id="A0A067PUH1"/>
<reference evidence="2" key="1">
    <citation type="journal article" date="2014" name="Proc. Natl. Acad. Sci. U.S.A.">
        <title>Extensive sampling of basidiomycete genomes demonstrates inadequacy of the white-rot/brown-rot paradigm for wood decay fungi.</title>
        <authorList>
            <person name="Riley R."/>
            <person name="Salamov A.A."/>
            <person name="Brown D.W."/>
            <person name="Nagy L.G."/>
            <person name="Floudas D."/>
            <person name="Held B.W."/>
            <person name="Levasseur A."/>
            <person name="Lombard V."/>
            <person name="Morin E."/>
            <person name="Otillar R."/>
            <person name="Lindquist E.A."/>
            <person name="Sun H."/>
            <person name="LaButti K.M."/>
            <person name="Schmutz J."/>
            <person name="Jabbour D."/>
            <person name="Luo H."/>
            <person name="Baker S.E."/>
            <person name="Pisabarro A.G."/>
            <person name="Walton J.D."/>
            <person name="Blanchette R.A."/>
            <person name="Henrissat B."/>
            <person name="Martin F."/>
            <person name="Cullen D."/>
            <person name="Hibbett D.S."/>
            <person name="Grigoriev I.V."/>
        </authorList>
    </citation>
    <scope>NUCLEOTIDE SEQUENCE [LARGE SCALE GENOMIC DNA]</scope>
    <source>
        <strain evidence="2">MUCL 33604</strain>
    </source>
</reference>
<accession>A0A067PUH1</accession>